<name>A0A645BF93_9ZZZZ</name>
<protein>
    <submittedName>
        <fullName evidence="1">Uncharacterized protein</fullName>
    </submittedName>
</protein>
<sequence>MTKGDKKLLSIKEIEFDLNRCEEVLKENDYMEIVIAIEELQDKYRNKMNNICENENNVVWNYSKKDLEKIKICLLNYRREMIQKEKLKNIDEKLKDFRIAIRENDAKYQDDLEETINFIKEVSNKDINLDEKYEELKLCFELLKKMDRKTSMYILELIVLLIK</sequence>
<accession>A0A645BF93</accession>
<evidence type="ECO:0000313" key="1">
    <source>
        <dbReference type="EMBL" id="MPM61843.1"/>
    </source>
</evidence>
<gene>
    <name evidence="1" type="ORF">SDC9_108706</name>
</gene>
<dbReference type="AlphaFoldDB" id="A0A645BF93"/>
<reference evidence="1" key="1">
    <citation type="submission" date="2019-08" db="EMBL/GenBank/DDBJ databases">
        <authorList>
            <person name="Kucharzyk K."/>
            <person name="Murdoch R.W."/>
            <person name="Higgins S."/>
            <person name="Loffler F."/>
        </authorList>
    </citation>
    <scope>NUCLEOTIDE SEQUENCE</scope>
</reference>
<comment type="caution">
    <text evidence="1">The sequence shown here is derived from an EMBL/GenBank/DDBJ whole genome shotgun (WGS) entry which is preliminary data.</text>
</comment>
<organism evidence="1">
    <name type="scientific">bioreactor metagenome</name>
    <dbReference type="NCBI Taxonomy" id="1076179"/>
    <lineage>
        <taxon>unclassified sequences</taxon>
        <taxon>metagenomes</taxon>
        <taxon>ecological metagenomes</taxon>
    </lineage>
</organism>
<proteinExistence type="predicted"/>
<dbReference type="EMBL" id="VSSQ01018553">
    <property type="protein sequence ID" value="MPM61843.1"/>
    <property type="molecule type" value="Genomic_DNA"/>
</dbReference>